<proteinExistence type="predicted"/>
<keyword evidence="2" id="KW-1185">Reference proteome</keyword>
<dbReference type="EMBL" id="BAABIE010000012">
    <property type="protein sequence ID" value="GAA4753988.1"/>
    <property type="molecule type" value="Genomic_DNA"/>
</dbReference>
<dbReference type="Proteomes" id="UP001500822">
    <property type="component" value="Unassembled WGS sequence"/>
</dbReference>
<dbReference type="Gene3D" id="1.25.10.90">
    <property type="match status" value="1"/>
</dbReference>
<dbReference type="PANTHER" id="PTHR34070:SF1">
    <property type="entry name" value="DNA ALKYLATION REPAIR PROTEIN"/>
    <property type="match status" value="1"/>
</dbReference>
<dbReference type="Pfam" id="PF08713">
    <property type="entry name" value="DNA_alkylation"/>
    <property type="match status" value="1"/>
</dbReference>
<name>A0ABP8ZDR5_9ACTN</name>
<dbReference type="CDD" id="cd06561">
    <property type="entry name" value="AlkD_like"/>
    <property type="match status" value="1"/>
</dbReference>
<sequence>MNGVGPHLTSTATAAEIVAAIHALGDPERAVGTSRFFKTGPGQYGAGDVFVGVRVPQLRALTKSLRGLPSDVVRTLLEDPVHEVRQVALFTATANFGAADPAGRAAWVQLYRDAVRAGRVNNWDLVDLSADPILGTWLVEQGDHRELLMWARSENLWERRVGLLGTFAFLKAQQPQALLDVAPLVIDDRRDLIQKAFGWMLRELGKRVDRRLLLDYLDAHAHAMGRTALSYAVEHLPAEQRAGYRALRSPK</sequence>
<accession>A0ABP8ZDR5</accession>
<dbReference type="RefSeq" id="WP_345313888.1">
    <property type="nucleotide sequence ID" value="NZ_BAABIE010000012.1"/>
</dbReference>
<dbReference type="InterPro" id="IPR016024">
    <property type="entry name" value="ARM-type_fold"/>
</dbReference>
<gene>
    <name evidence="1" type="ORF">GCM10023217_26900</name>
</gene>
<dbReference type="PANTHER" id="PTHR34070">
    <property type="entry name" value="ARMADILLO-TYPE FOLD"/>
    <property type="match status" value="1"/>
</dbReference>
<dbReference type="SUPFAM" id="SSF48371">
    <property type="entry name" value="ARM repeat"/>
    <property type="match status" value="1"/>
</dbReference>
<evidence type="ECO:0000313" key="1">
    <source>
        <dbReference type="EMBL" id="GAA4753988.1"/>
    </source>
</evidence>
<evidence type="ECO:0000313" key="2">
    <source>
        <dbReference type="Proteomes" id="UP001500822"/>
    </source>
</evidence>
<protein>
    <submittedName>
        <fullName evidence="1">DNA alkylation repair protein</fullName>
    </submittedName>
</protein>
<comment type="caution">
    <text evidence="1">The sequence shown here is derived from an EMBL/GenBank/DDBJ whole genome shotgun (WGS) entry which is preliminary data.</text>
</comment>
<dbReference type="InterPro" id="IPR014825">
    <property type="entry name" value="DNA_alkylation"/>
</dbReference>
<reference evidence="2" key="1">
    <citation type="journal article" date="2019" name="Int. J. Syst. Evol. Microbiol.">
        <title>The Global Catalogue of Microorganisms (GCM) 10K type strain sequencing project: providing services to taxonomists for standard genome sequencing and annotation.</title>
        <authorList>
            <consortium name="The Broad Institute Genomics Platform"/>
            <consortium name="The Broad Institute Genome Sequencing Center for Infectious Disease"/>
            <person name="Wu L."/>
            <person name="Ma J."/>
        </authorList>
    </citation>
    <scope>NUCLEOTIDE SEQUENCE [LARGE SCALE GENOMIC DNA]</scope>
    <source>
        <strain evidence="2">JCM 18077</strain>
    </source>
</reference>
<organism evidence="1 2">
    <name type="scientific">Gordonia alkaliphila</name>
    <dbReference type="NCBI Taxonomy" id="1053547"/>
    <lineage>
        <taxon>Bacteria</taxon>
        <taxon>Bacillati</taxon>
        <taxon>Actinomycetota</taxon>
        <taxon>Actinomycetes</taxon>
        <taxon>Mycobacteriales</taxon>
        <taxon>Gordoniaceae</taxon>
        <taxon>Gordonia</taxon>
    </lineage>
</organism>